<dbReference type="AlphaFoldDB" id="A0A8S3ARG5"/>
<dbReference type="EMBL" id="CAJOBI010099228">
    <property type="protein sequence ID" value="CAF4579762.1"/>
    <property type="molecule type" value="Genomic_DNA"/>
</dbReference>
<comment type="caution">
    <text evidence="2">The sequence shown here is derived from an EMBL/GenBank/DDBJ whole genome shotgun (WGS) entry which is preliminary data.</text>
</comment>
<dbReference type="Proteomes" id="UP000676336">
    <property type="component" value="Unassembled WGS sequence"/>
</dbReference>
<evidence type="ECO:0000313" key="2">
    <source>
        <dbReference type="EMBL" id="CAF4745755.1"/>
    </source>
</evidence>
<dbReference type="EMBL" id="CAJOBH010146186">
    <property type="protein sequence ID" value="CAF4827686.1"/>
    <property type="molecule type" value="Genomic_DNA"/>
</dbReference>
<evidence type="ECO:0000313" key="1">
    <source>
        <dbReference type="EMBL" id="CAF4579762.1"/>
    </source>
</evidence>
<name>A0A8S3ARG5_9BILA</name>
<evidence type="ECO:0000313" key="3">
    <source>
        <dbReference type="EMBL" id="CAF4827686.1"/>
    </source>
</evidence>
<dbReference type="Proteomes" id="UP000681967">
    <property type="component" value="Unassembled WGS sequence"/>
</dbReference>
<evidence type="ECO:0000313" key="4">
    <source>
        <dbReference type="Proteomes" id="UP000681720"/>
    </source>
</evidence>
<organism evidence="2 4">
    <name type="scientific">Rotaria magnacalcarata</name>
    <dbReference type="NCBI Taxonomy" id="392030"/>
    <lineage>
        <taxon>Eukaryota</taxon>
        <taxon>Metazoa</taxon>
        <taxon>Spiralia</taxon>
        <taxon>Gnathifera</taxon>
        <taxon>Rotifera</taxon>
        <taxon>Eurotatoria</taxon>
        <taxon>Bdelloidea</taxon>
        <taxon>Philodinida</taxon>
        <taxon>Philodinidae</taxon>
        <taxon>Rotaria</taxon>
    </lineage>
</organism>
<protein>
    <submittedName>
        <fullName evidence="2">Uncharacterized protein</fullName>
    </submittedName>
</protein>
<proteinExistence type="predicted"/>
<dbReference type="Proteomes" id="UP000681720">
    <property type="component" value="Unassembled WGS sequence"/>
</dbReference>
<gene>
    <name evidence="3" type="ORF">BYL167_LOCUS49270</name>
    <name evidence="2" type="ORF">GIL414_LOCUS44928</name>
    <name evidence="1" type="ORF">SMN809_LOCUS38224</name>
</gene>
<reference evidence="2" key="1">
    <citation type="submission" date="2021-02" db="EMBL/GenBank/DDBJ databases">
        <authorList>
            <person name="Nowell W R."/>
        </authorList>
    </citation>
    <scope>NUCLEOTIDE SEQUENCE</scope>
</reference>
<feature type="non-terminal residue" evidence="2">
    <location>
        <position position="1"/>
    </location>
</feature>
<feature type="non-terminal residue" evidence="2">
    <location>
        <position position="65"/>
    </location>
</feature>
<sequence>YNPIAALYEKGHIWLLKGGLLFKFDEDKLIYEFDRPPKRISEQFPGVPKNVRTAFTYDGKHYFFT</sequence>
<dbReference type="InterPro" id="IPR036375">
    <property type="entry name" value="Hemopexin-like_dom_sf"/>
</dbReference>
<dbReference type="SUPFAM" id="SSF50923">
    <property type="entry name" value="Hemopexin-like domain"/>
    <property type="match status" value="1"/>
</dbReference>
<dbReference type="Gene3D" id="2.110.10.10">
    <property type="entry name" value="Hemopexin-like domain"/>
    <property type="match status" value="1"/>
</dbReference>
<accession>A0A8S3ARG5</accession>
<dbReference type="EMBL" id="CAJOBJ010136855">
    <property type="protein sequence ID" value="CAF4745755.1"/>
    <property type="molecule type" value="Genomic_DNA"/>
</dbReference>